<accession>A0A101J975</accession>
<evidence type="ECO:0000256" key="1">
    <source>
        <dbReference type="SAM" id="MobiDB-lite"/>
    </source>
</evidence>
<sequence length="179" mass="18006">MGNSSVYRIHTGDDVQEALRMARRLLGLRSVGCCPQHVSATARTGSRAALDRYLDVGPVRAGLSVPADVAGAAVAALAPFAGGREPLRRRDGSGFLIVDLTPGGIEVLRGLPPMAAELRTADFPLPGDSTASVGGAASPGADHPSPGDGLAPAGGRLASPGDGLASPSTATEVRSFRAC</sequence>
<gene>
    <name evidence="2" type="ORF">ADL15_47940</name>
</gene>
<dbReference type="EMBL" id="LLZH01000340">
    <property type="protein sequence ID" value="KUL22588.1"/>
    <property type="molecule type" value="Genomic_DNA"/>
</dbReference>
<dbReference type="Proteomes" id="UP000053244">
    <property type="component" value="Unassembled WGS sequence"/>
</dbReference>
<keyword evidence="3" id="KW-1185">Reference proteome</keyword>
<reference evidence="2 3" key="1">
    <citation type="submission" date="2015-10" db="EMBL/GenBank/DDBJ databases">
        <authorList>
            <person name="Gilbert D.G."/>
        </authorList>
    </citation>
    <scope>NUCLEOTIDE SEQUENCE [LARGE SCALE GENOMIC DNA]</scope>
    <source>
        <strain evidence="2 3">NRRL B-16712</strain>
    </source>
</reference>
<evidence type="ECO:0000313" key="2">
    <source>
        <dbReference type="EMBL" id="KUL22588.1"/>
    </source>
</evidence>
<feature type="region of interest" description="Disordered" evidence="1">
    <location>
        <begin position="122"/>
        <end position="179"/>
    </location>
</feature>
<evidence type="ECO:0000313" key="3">
    <source>
        <dbReference type="Proteomes" id="UP000053244"/>
    </source>
</evidence>
<protein>
    <submittedName>
        <fullName evidence="2">Uncharacterized protein</fullName>
    </submittedName>
</protein>
<dbReference type="AlphaFoldDB" id="A0A101J975"/>
<proteinExistence type="predicted"/>
<comment type="caution">
    <text evidence="2">The sequence shown here is derived from an EMBL/GenBank/DDBJ whole genome shotgun (WGS) entry which is preliminary data.</text>
</comment>
<organism evidence="2 3">
    <name type="scientific">Actinoplanes awajinensis subsp. mycoplanecinus</name>
    <dbReference type="NCBI Taxonomy" id="135947"/>
    <lineage>
        <taxon>Bacteria</taxon>
        <taxon>Bacillati</taxon>
        <taxon>Actinomycetota</taxon>
        <taxon>Actinomycetes</taxon>
        <taxon>Micromonosporales</taxon>
        <taxon>Micromonosporaceae</taxon>
        <taxon>Actinoplanes</taxon>
    </lineage>
</organism>
<name>A0A101J975_9ACTN</name>